<dbReference type="GO" id="GO:0005886">
    <property type="term" value="C:plasma membrane"/>
    <property type="evidence" value="ECO:0007669"/>
    <property type="project" value="TreeGrafter"/>
</dbReference>
<keyword evidence="5 11" id="KW-0472">Membrane</keyword>
<dbReference type="InterPro" id="IPR000488">
    <property type="entry name" value="Death_dom"/>
</dbReference>
<organism evidence="15 16">
    <name type="scientific">Megalops atlanticus</name>
    <name type="common">Tarpon</name>
    <name type="synonym">Clupea gigantea</name>
    <dbReference type="NCBI Taxonomy" id="7932"/>
    <lineage>
        <taxon>Eukaryota</taxon>
        <taxon>Metazoa</taxon>
        <taxon>Chordata</taxon>
        <taxon>Craniata</taxon>
        <taxon>Vertebrata</taxon>
        <taxon>Euteleostomi</taxon>
        <taxon>Actinopterygii</taxon>
        <taxon>Neopterygii</taxon>
        <taxon>Teleostei</taxon>
        <taxon>Elopiformes</taxon>
        <taxon>Megalopidae</taxon>
        <taxon>Megalops</taxon>
    </lineage>
</organism>
<keyword evidence="2" id="KW-0053">Apoptosis</keyword>
<dbReference type="PANTHER" id="PTHR46330:SF6">
    <property type="entry name" value="HEMATOPOIETIC DEATH RECEPTOR-RELATED"/>
    <property type="match status" value="1"/>
</dbReference>
<evidence type="ECO:0000259" key="14">
    <source>
        <dbReference type="PROSITE" id="PS50050"/>
    </source>
</evidence>
<evidence type="ECO:0000256" key="1">
    <source>
        <dbReference type="ARBA" id="ARBA00004370"/>
    </source>
</evidence>
<reference evidence="15" key="1">
    <citation type="submission" date="2021-01" db="EMBL/GenBank/DDBJ databases">
        <authorList>
            <person name="Zahm M."/>
            <person name="Roques C."/>
            <person name="Cabau C."/>
            <person name="Klopp C."/>
            <person name="Donnadieu C."/>
            <person name="Jouanno E."/>
            <person name="Lampietro C."/>
            <person name="Louis A."/>
            <person name="Herpin A."/>
            <person name="Echchiki A."/>
            <person name="Berthelot C."/>
            <person name="Parey E."/>
            <person name="Roest-Crollius H."/>
            <person name="Braasch I."/>
            <person name="Postlethwait J."/>
            <person name="Bobe J."/>
            <person name="Montfort J."/>
            <person name="Bouchez O."/>
            <person name="Begum T."/>
            <person name="Mejri S."/>
            <person name="Adams A."/>
            <person name="Chen W.-J."/>
            <person name="Guiguen Y."/>
        </authorList>
    </citation>
    <scope>NUCLEOTIDE SEQUENCE</scope>
    <source>
        <strain evidence="15">YG-15Mar2019-1</strain>
        <tissue evidence="15">Brain</tissue>
    </source>
</reference>
<evidence type="ECO:0000313" key="15">
    <source>
        <dbReference type="EMBL" id="KAG7477191.1"/>
    </source>
</evidence>
<evidence type="ECO:0000256" key="4">
    <source>
        <dbReference type="ARBA" id="ARBA00022737"/>
    </source>
</evidence>
<feature type="disulfide bond" evidence="9">
    <location>
        <begin position="83"/>
        <end position="98"/>
    </location>
</feature>
<dbReference type="AlphaFoldDB" id="A0A9D3Q754"/>
<feature type="domain" description="TNFR-Cys" evidence="14">
    <location>
        <begin position="82"/>
        <end position="123"/>
    </location>
</feature>
<evidence type="ECO:0000256" key="6">
    <source>
        <dbReference type="ARBA" id="ARBA00023157"/>
    </source>
</evidence>
<comment type="caution">
    <text evidence="9">Lacks conserved residue(s) required for the propagation of feature annotation.</text>
</comment>
<keyword evidence="8" id="KW-0325">Glycoprotein</keyword>
<feature type="signal peptide" evidence="12">
    <location>
        <begin position="1"/>
        <end position="21"/>
    </location>
</feature>
<keyword evidence="3 12" id="KW-0732">Signal</keyword>
<keyword evidence="11" id="KW-1133">Transmembrane helix</keyword>
<feature type="repeat" description="TNFR-Cys" evidence="9">
    <location>
        <begin position="82"/>
        <end position="123"/>
    </location>
</feature>
<dbReference type="Pfam" id="PF00020">
    <property type="entry name" value="TNFR_c6"/>
    <property type="match status" value="2"/>
</dbReference>
<evidence type="ECO:0000256" key="3">
    <source>
        <dbReference type="ARBA" id="ARBA00022729"/>
    </source>
</evidence>
<dbReference type="OrthoDB" id="8848202at2759"/>
<dbReference type="InterPro" id="IPR011029">
    <property type="entry name" value="DEATH-like_dom_sf"/>
</dbReference>
<accession>A0A9D3Q754</accession>
<feature type="compositionally biased region" description="Basic and acidic residues" evidence="10">
    <location>
        <begin position="215"/>
        <end position="231"/>
    </location>
</feature>
<dbReference type="SMART" id="SM00208">
    <property type="entry name" value="TNFR"/>
    <property type="match status" value="3"/>
</dbReference>
<dbReference type="InterPro" id="IPR001368">
    <property type="entry name" value="TNFR/NGFR_Cys_rich_reg"/>
</dbReference>
<keyword evidence="16" id="KW-1185">Reference proteome</keyword>
<evidence type="ECO:0000256" key="5">
    <source>
        <dbReference type="ARBA" id="ARBA00023136"/>
    </source>
</evidence>
<dbReference type="SUPFAM" id="SSF47986">
    <property type="entry name" value="DEATH domain"/>
    <property type="match status" value="1"/>
</dbReference>
<dbReference type="GO" id="GO:0036462">
    <property type="term" value="P:TRAIL-activated apoptotic signaling pathway"/>
    <property type="evidence" value="ECO:0007669"/>
    <property type="project" value="TreeGrafter"/>
</dbReference>
<sequence length="433" mass="48147">MNFFQNIVVVLIAGLSVRVTADGAGQGLAWSRDEDGNRTARQIQCVENQEYLHGSFCCRNCEAGAYVQKACTRASEAGTCAPCEAGTFTEHPNGMTSCLPCSSCRHEDQEVTARCNSTRDTQCQCKKGYYCEPDQPCEMCKRCPKCKEDEEMEKQCTPTSKTICRKKSTPSPSPTGTPESSVGTTVLATVIVIVIVVVLLLCGGLWWFLKKRQSEKRTDAQSDPNEVKIDKLVNGSSSPPQGAQESQHGGIEEPQQESQPLLQETAAKPLPVEDEDKGLGDSLPNTTNSSQTSLSALPTVPSRGSSPRHSPETQRQTPCRGEFQHRRLIPLNGEDSLKKSFDLFHEFLDIRIHNRFFRSIGLTDNMIKTAETTHPDDKVYELLKTWMQREGLKADINYLIEELLNLDQKLSAENISSKAVAKGHYKYEEKYEL</sequence>
<dbReference type="InterPro" id="IPR052491">
    <property type="entry name" value="TNFRSF10"/>
</dbReference>
<protein>
    <submittedName>
        <fullName evidence="15">Uncharacterized protein</fullName>
    </submittedName>
</protein>
<feature type="transmembrane region" description="Helical" evidence="11">
    <location>
        <begin position="186"/>
        <end position="209"/>
    </location>
</feature>
<dbReference type="Gene3D" id="1.10.533.10">
    <property type="entry name" value="Death Domain, Fas"/>
    <property type="match status" value="1"/>
</dbReference>
<dbReference type="PROSITE" id="PS50050">
    <property type="entry name" value="TNFR_NGFR_2"/>
    <property type="match status" value="2"/>
</dbReference>
<dbReference type="SUPFAM" id="SSF57586">
    <property type="entry name" value="TNF receptor-like"/>
    <property type="match status" value="2"/>
</dbReference>
<dbReference type="GO" id="GO:0043065">
    <property type="term" value="P:positive regulation of apoptotic process"/>
    <property type="evidence" value="ECO:0007669"/>
    <property type="project" value="TreeGrafter"/>
</dbReference>
<feature type="disulfide bond" evidence="9">
    <location>
        <begin position="125"/>
        <end position="140"/>
    </location>
</feature>
<feature type="domain" description="TNFR-Cys" evidence="14">
    <location>
        <begin position="124"/>
        <end position="164"/>
    </location>
</feature>
<feature type="repeat" description="TNFR-Cys" evidence="9">
    <location>
        <begin position="124"/>
        <end position="164"/>
    </location>
</feature>
<evidence type="ECO:0000313" key="16">
    <source>
        <dbReference type="Proteomes" id="UP001046870"/>
    </source>
</evidence>
<gene>
    <name evidence="15" type="ORF">MATL_G00091820</name>
</gene>
<evidence type="ECO:0000256" key="10">
    <source>
        <dbReference type="SAM" id="MobiDB-lite"/>
    </source>
</evidence>
<dbReference type="PROSITE" id="PS50017">
    <property type="entry name" value="DEATH_DOMAIN"/>
    <property type="match status" value="1"/>
</dbReference>
<feature type="chain" id="PRO_5039084665" evidence="12">
    <location>
        <begin position="22"/>
        <end position="433"/>
    </location>
</feature>
<dbReference type="Gene3D" id="2.10.50.10">
    <property type="entry name" value="Tumor Necrosis Factor Receptor, subunit A, domain 2"/>
    <property type="match status" value="2"/>
</dbReference>
<keyword evidence="7" id="KW-0675">Receptor</keyword>
<evidence type="ECO:0000259" key="13">
    <source>
        <dbReference type="PROSITE" id="PS50017"/>
    </source>
</evidence>
<feature type="disulfide bond" evidence="9">
    <location>
        <begin position="146"/>
        <end position="164"/>
    </location>
</feature>
<comment type="subcellular location">
    <subcellularLocation>
        <location evidence="1">Membrane</location>
    </subcellularLocation>
</comment>
<dbReference type="EMBL" id="JAFDVH010000006">
    <property type="protein sequence ID" value="KAG7477191.1"/>
    <property type="molecule type" value="Genomic_DNA"/>
</dbReference>
<dbReference type="GO" id="GO:0009986">
    <property type="term" value="C:cell surface"/>
    <property type="evidence" value="ECO:0007669"/>
    <property type="project" value="TreeGrafter"/>
</dbReference>
<dbReference type="Pfam" id="PF00531">
    <property type="entry name" value="Death"/>
    <property type="match status" value="1"/>
</dbReference>
<dbReference type="Proteomes" id="UP001046870">
    <property type="component" value="Chromosome 6"/>
</dbReference>
<feature type="disulfide bond" evidence="9">
    <location>
        <begin position="143"/>
        <end position="156"/>
    </location>
</feature>
<evidence type="ECO:0000256" key="8">
    <source>
        <dbReference type="ARBA" id="ARBA00023180"/>
    </source>
</evidence>
<feature type="compositionally biased region" description="Polar residues" evidence="10">
    <location>
        <begin position="283"/>
        <end position="317"/>
    </location>
</feature>
<evidence type="ECO:0000256" key="7">
    <source>
        <dbReference type="ARBA" id="ARBA00023170"/>
    </source>
</evidence>
<evidence type="ECO:0000256" key="12">
    <source>
        <dbReference type="SAM" id="SignalP"/>
    </source>
</evidence>
<feature type="domain" description="Death" evidence="13">
    <location>
        <begin position="355"/>
        <end position="419"/>
    </location>
</feature>
<evidence type="ECO:0000256" key="2">
    <source>
        <dbReference type="ARBA" id="ARBA00022703"/>
    </source>
</evidence>
<comment type="caution">
    <text evidence="15">The sequence shown here is derived from an EMBL/GenBank/DDBJ whole genome shotgun (WGS) entry which is preliminary data.</text>
</comment>
<keyword evidence="11" id="KW-0812">Transmembrane</keyword>
<evidence type="ECO:0000256" key="11">
    <source>
        <dbReference type="SAM" id="Phobius"/>
    </source>
</evidence>
<name>A0A9D3Q754_MEGAT</name>
<evidence type="ECO:0000256" key="9">
    <source>
        <dbReference type="PROSITE-ProRule" id="PRU00206"/>
    </source>
</evidence>
<dbReference type="CDD" id="cd08315">
    <property type="entry name" value="Death_TRAILR_DR4_DR5"/>
    <property type="match status" value="1"/>
</dbReference>
<feature type="region of interest" description="Disordered" evidence="10">
    <location>
        <begin position="272"/>
        <end position="322"/>
    </location>
</feature>
<keyword evidence="4" id="KW-0677">Repeat</keyword>
<dbReference type="PANTHER" id="PTHR46330">
    <property type="entry name" value="TUMOR NECROSIS FACTOR RECEPTOR SUPERFAMILY MEMBER 10B"/>
    <property type="match status" value="1"/>
</dbReference>
<dbReference type="InterPro" id="IPR034029">
    <property type="entry name" value="TNFRSF10A/B_death"/>
</dbReference>
<feature type="compositionally biased region" description="Polar residues" evidence="10">
    <location>
        <begin position="234"/>
        <end position="247"/>
    </location>
</feature>
<keyword evidence="6 9" id="KW-1015">Disulfide bond</keyword>
<feature type="region of interest" description="Disordered" evidence="10">
    <location>
        <begin position="213"/>
        <end position="260"/>
    </location>
</feature>
<proteinExistence type="predicted"/>